<protein>
    <submittedName>
        <fullName evidence="2">Uncharacterized protein</fullName>
    </submittedName>
</protein>
<evidence type="ECO:0000256" key="1">
    <source>
        <dbReference type="SAM" id="MobiDB-lite"/>
    </source>
</evidence>
<name>A0A4P9WNZ7_9FUNG</name>
<feature type="compositionally biased region" description="Polar residues" evidence="1">
    <location>
        <begin position="99"/>
        <end position="108"/>
    </location>
</feature>
<gene>
    <name evidence="2" type="ORF">BDK51DRAFT_37181</name>
</gene>
<feature type="region of interest" description="Disordered" evidence="1">
    <location>
        <begin position="99"/>
        <end position="132"/>
    </location>
</feature>
<reference evidence="3" key="1">
    <citation type="journal article" date="2018" name="Nat. Microbiol.">
        <title>Leveraging single-cell genomics to expand the fungal tree of life.</title>
        <authorList>
            <person name="Ahrendt S.R."/>
            <person name="Quandt C.A."/>
            <person name="Ciobanu D."/>
            <person name="Clum A."/>
            <person name="Salamov A."/>
            <person name="Andreopoulos B."/>
            <person name="Cheng J.F."/>
            <person name="Woyke T."/>
            <person name="Pelin A."/>
            <person name="Henrissat B."/>
            <person name="Reynolds N.K."/>
            <person name="Benny G.L."/>
            <person name="Smith M.E."/>
            <person name="James T.Y."/>
            <person name="Grigoriev I.V."/>
        </authorList>
    </citation>
    <scope>NUCLEOTIDE SEQUENCE [LARGE SCALE GENOMIC DNA]</scope>
</reference>
<dbReference type="Proteomes" id="UP000269721">
    <property type="component" value="Unassembled WGS sequence"/>
</dbReference>
<sequence length="273" mass="30548">MRKFFTNGNKQLVQIGAWLRRNYAIYELADGTNDFNIKDVKGGSGFTLRKAALVGPQMQLYFKPIDFFSYFRRHEWEAADLIPTLEDLSVSRTFGDTNQQPVTSSLTPNGDFPSQLLSPNSPNSQESGGDGICGSMCRDTELGLNKYVLGAINLLEKYDESVTLIQTLSDDDYDQLLSQNVVFLDMVDAAAINTLLECIARNTPIVINCLPAIVDILGPQYPLFYHNLADVPDLITYQNIFNANMYLQQMDKTPFLLDSFLAAFTSSDVFESL</sequence>
<dbReference type="AlphaFoldDB" id="A0A4P9WNZ7"/>
<accession>A0A4P9WNZ7</accession>
<keyword evidence="3" id="KW-1185">Reference proteome</keyword>
<dbReference type="OrthoDB" id="2123171at2759"/>
<evidence type="ECO:0000313" key="2">
    <source>
        <dbReference type="EMBL" id="RKO92930.1"/>
    </source>
</evidence>
<organism evidence="2 3">
    <name type="scientific">Blyttiomyces helicus</name>
    <dbReference type="NCBI Taxonomy" id="388810"/>
    <lineage>
        <taxon>Eukaryota</taxon>
        <taxon>Fungi</taxon>
        <taxon>Fungi incertae sedis</taxon>
        <taxon>Chytridiomycota</taxon>
        <taxon>Chytridiomycota incertae sedis</taxon>
        <taxon>Chytridiomycetes</taxon>
        <taxon>Chytridiomycetes incertae sedis</taxon>
        <taxon>Blyttiomyces</taxon>
    </lineage>
</organism>
<proteinExistence type="predicted"/>
<dbReference type="EMBL" id="KZ994441">
    <property type="protein sequence ID" value="RKO92930.1"/>
    <property type="molecule type" value="Genomic_DNA"/>
</dbReference>
<evidence type="ECO:0000313" key="3">
    <source>
        <dbReference type="Proteomes" id="UP000269721"/>
    </source>
</evidence>
<feature type="compositionally biased region" description="Low complexity" evidence="1">
    <location>
        <begin position="113"/>
        <end position="125"/>
    </location>
</feature>